<dbReference type="CDD" id="cd11608">
    <property type="entry name" value="eIF2D_C"/>
    <property type="match status" value="1"/>
</dbReference>
<dbReference type="SUPFAM" id="SSF47592">
    <property type="entry name" value="SWIB/MDM2 domain"/>
    <property type="match status" value="1"/>
</dbReference>
<dbReference type="PANTHER" id="PTHR12217:SF4">
    <property type="entry name" value="EUKARYOTIC TRANSLATION INITIATION FACTOR 2D"/>
    <property type="match status" value="1"/>
</dbReference>
<dbReference type="CDD" id="cd11610">
    <property type="entry name" value="eIF2D_N"/>
    <property type="match status" value="1"/>
</dbReference>
<evidence type="ECO:0000256" key="1">
    <source>
        <dbReference type="ARBA" id="ARBA00010359"/>
    </source>
</evidence>
<keyword evidence="2" id="KW-0963">Cytoplasm</keyword>
<evidence type="ECO:0000259" key="4">
    <source>
        <dbReference type="PROSITE" id="PS50296"/>
    </source>
</evidence>
<dbReference type="Gene3D" id="3.10.400.20">
    <property type="match status" value="1"/>
</dbReference>
<keyword evidence="7" id="KW-1185">Reference proteome</keyword>
<comment type="caution">
    <text evidence="6">The sequence shown here is derived from an EMBL/GenBank/DDBJ whole genome shotgun (WGS) entry which is preliminary data.</text>
</comment>
<dbReference type="InterPro" id="IPR039757">
    <property type="entry name" value="EIF2D"/>
</dbReference>
<dbReference type="InterPro" id="IPR058886">
    <property type="entry name" value="SWIB_eIF2D"/>
</dbReference>
<dbReference type="PROSITE" id="PS50296">
    <property type="entry name" value="SUI1"/>
    <property type="match status" value="1"/>
</dbReference>
<dbReference type="InterPro" id="IPR015947">
    <property type="entry name" value="PUA-like_sf"/>
</dbReference>
<dbReference type="SUPFAM" id="SSF88697">
    <property type="entry name" value="PUA domain-like"/>
    <property type="match status" value="1"/>
</dbReference>
<name>A0A9P5YZD9_9AGAR</name>
<dbReference type="Proteomes" id="UP000807469">
    <property type="component" value="Unassembled WGS sequence"/>
</dbReference>
<dbReference type="EMBL" id="MU155231">
    <property type="protein sequence ID" value="KAF9478572.1"/>
    <property type="molecule type" value="Genomic_DNA"/>
</dbReference>
<dbReference type="PROSITE" id="PS51925">
    <property type="entry name" value="SWIB_MDM2"/>
    <property type="match status" value="1"/>
</dbReference>
<dbReference type="InterPro" id="IPR036877">
    <property type="entry name" value="SUI1_dom_sf"/>
</dbReference>
<dbReference type="CDD" id="cd21156">
    <property type="entry name" value="PUA_eIF2d-like"/>
    <property type="match status" value="1"/>
</dbReference>
<dbReference type="InterPro" id="IPR039759">
    <property type="entry name" value="eIF2D_SUI1"/>
</dbReference>
<dbReference type="SUPFAM" id="SSF55159">
    <property type="entry name" value="eIF1-like"/>
    <property type="match status" value="1"/>
</dbReference>
<dbReference type="InterPro" id="IPR001950">
    <property type="entry name" value="SUI1"/>
</dbReference>
<sequence>MFKKPLSNLKTSAPLRSSDRRKLKQRIVAAYGITSEEGDILVPDGLLSIKFSTHVEEPGVVYTHPDGNPLWFTLGKNSEDLIPTVYTLWKKQDLLPFLSTPAAVVPILIGGADLMIPGVIHCPMALNEHQLVAIRQYSRKDGKPALSPPVAVGRMALPSDQLRSPVKEKGKAVHVIQTWKDHLWDMGSKGDIPADTVLDQEGEDISDSEDEKGGSNEAAATPPPASPAPEESEESNSATYTPAEVTELLHKALLQAISTTLKVLPSSSFPIPATQLYSNYILPCRPAFPTLVIPPSEDAPRIQSKEAPHVETEITIKASSHKSLTTFLKAAEKASLLTLKPPQKQQPDVLITAVNVAHPEVASHKPFATAKDIELTAAKKAAKEEKANEAGKELEVRELWKPHQSTVELFEEFGVDKHELFSMEQIRSLLNGYITAHDLVNPREQAYINLDDLLYSCAANESKSKSKGKDKGAEPEFTMDRFMKRDELTKKIVGKMQSWYEVKTEGKEPVTKKGTLKPIQVVMKVRQGRKVATLISGFEPFLLIDAEVMAEDLRKACAGATSVSPIPGKPAGSGSEVLVQGKQSAIVLEYLLGKGIPKKWVEVHNLSGK</sequence>
<dbReference type="AlphaFoldDB" id="A0A9P5YZD9"/>
<dbReference type="GO" id="GO:0003743">
    <property type="term" value="F:translation initiation factor activity"/>
    <property type="evidence" value="ECO:0007669"/>
    <property type="project" value="UniProtKB-KW"/>
</dbReference>
<organism evidence="6 7">
    <name type="scientific">Pholiota conissans</name>
    <dbReference type="NCBI Taxonomy" id="109636"/>
    <lineage>
        <taxon>Eukaryota</taxon>
        <taxon>Fungi</taxon>
        <taxon>Dikarya</taxon>
        <taxon>Basidiomycota</taxon>
        <taxon>Agaricomycotina</taxon>
        <taxon>Agaricomycetes</taxon>
        <taxon>Agaricomycetidae</taxon>
        <taxon>Agaricales</taxon>
        <taxon>Agaricineae</taxon>
        <taxon>Strophariaceae</taxon>
        <taxon>Pholiota</taxon>
    </lineage>
</organism>
<evidence type="ECO:0000259" key="5">
    <source>
        <dbReference type="PROSITE" id="PS51925"/>
    </source>
</evidence>
<dbReference type="PANTHER" id="PTHR12217">
    <property type="entry name" value="EUKARYOTIC TRANSLATION INITIATION FACTOR 2D"/>
    <property type="match status" value="1"/>
</dbReference>
<dbReference type="Pfam" id="PF26291">
    <property type="entry name" value="SWIB_eIF2D"/>
    <property type="match status" value="1"/>
</dbReference>
<comment type="similarity">
    <text evidence="1">Belongs to the eIF2D family.</text>
</comment>
<proteinExistence type="inferred from homology"/>
<dbReference type="GO" id="GO:0001731">
    <property type="term" value="P:formation of translation preinitiation complex"/>
    <property type="evidence" value="ECO:0007669"/>
    <property type="project" value="InterPro"/>
</dbReference>
<evidence type="ECO:0000313" key="7">
    <source>
        <dbReference type="Proteomes" id="UP000807469"/>
    </source>
</evidence>
<dbReference type="PROSITE" id="PS50890">
    <property type="entry name" value="PUA"/>
    <property type="match status" value="1"/>
</dbReference>
<dbReference type="InterPro" id="IPR036885">
    <property type="entry name" value="SWIB_MDM2_dom_sf"/>
</dbReference>
<dbReference type="InterPro" id="IPR048247">
    <property type="entry name" value="eIF2D_N"/>
</dbReference>
<evidence type="ECO:0000256" key="3">
    <source>
        <dbReference type="SAM" id="MobiDB-lite"/>
    </source>
</evidence>
<dbReference type="Pfam" id="PF26292">
    <property type="entry name" value="PUA_elF2D"/>
    <property type="match status" value="1"/>
</dbReference>
<dbReference type="FunFam" id="3.30.780.10:FF:000008">
    <property type="entry name" value="eukaryotic translation initiation factor 2D"/>
    <property type="match status" value="1"/>
</dbReference>
<dbReference type="Pfam" id="PF17832">
    <property type="entry name" value="Pre-PUA"/>
    <property type="match status" value="1"/>
</dbReference>
<dbReference type="OrthoDB" id="199771at2759"/>
<evidence type="ECO:0000313" key="6">
    <source>
        <dbReference type="EMBL" id="KAF9478572.1"/>
    </source>
</evidence>
<dbReference type="Pfam" id="PF01253">
    <property type="entry name" value="SUI1"/>
    <property type="match status" value="1"/>
</dbReference>
<accession>A0A9P5YZD9</accession>
<evidence type="ECO:0000256" key="2">
    <source>
        <dbReference type="ARBA" id="ARBA00022490"/>
    </source>
</evidence>
<gene>
    <name evidence="6" type="ORF">BDN70DRAFT_879810</name>
</gene>
<protein>
    <submittedName>
        <fullName evidence="6">Eukaryotic translation initiation factor SUI1 family protein</fullName>
    </submittedName>
</protein>
<dbReference type="InterPro" id="IPR003121">
    <property type="entry name" value="SWIB_MDM2_domain"/>
</dbReference>
<feature type="domain" description="SUI1" evidence="4">
    <location>
        <begin position="519"/>
        <end position="595"/>
    </location>
</feature>
<dbReference type="Gene3D" id="3.30.780.10">
    <property type="entry name" value="SUI1-like domain"/>
    <property type="match status" value="1"/>
</dbReference>
<dbReference type="InterPro" id="IPR057429">
    <property type="entry name" value="WH_eIF2D"/>
</dbReference>
<dbReference type="Pfam" id="PF25304">
    <property type="entry name" value="WHD_eIF2D"/>
    <property type="match status" value="1"/>
</dbReference>
<reference evidence="6" key="1">
    <citation type="submission" date="2020-11" db="EMBL/GenBank/DDBJ databases">
        <authorList>
            <consortium name="DOE Joint Genome Institute"/>
            <person name="Ahrendt S."/>
            <person name="Riley R."/>
            <person name="Andreopoulos W."/>
            <person name="Labutti K."/>
            <person name="Pangilinan J."/>
            <person name="Ruiz-Duenas F.J."/>
            <person name="Barrasa J.M."/>
            <person name="Sanchez-Garcia M."/>
            <person name="Camarero S."/>
            <person name="Miyauchi S."/>
            <person name="Serrano A."/>
            <person name="Linde D."/>
            <person name="Babiker R."/>
            <person name="Drula E."/>
            <person name="Ayuso-Fernandez I."/>
            <person name="Pacheco R."/>
            <person name="Padilla G."/>
            <person name="Ferreira P."/>
            <person name="Barriuso J."/>
            <person name="Kellner H."/>
            <person name="Castanera R."/>
            <person name="Alfaro M."/>
            <person name="Ramirez L."/>
            <person name="Pisabarro A.G."/>
            <person name="Kuo A."/>
            <person name="Tritt A."/>
            <person name="Lipzen A."/>
            <person name="He G."/>
            <person name="Yan M."/>
            <person name="Ng V."/>
            <person name="Cullen D."/>
            <person name="Martin F."/>
            <person name="Rosso M.-N."/>
            <person name="Henrissat B."/>
            <person name="Hibbett D."/>
            <person name="Martinez A.T."/>
            <person name="Grigoriev I.V."/>
        </authorList>
    </citation>
    <scope>NUCLEOTIDE SEQUENCE</scope>
    <source>
        <strain evidence="6">CIRM-BRFM 674</strain>
    </source>
</reference>
<keyword evidence="6" id="KW-0396">Initiation factor</keyword>
<dbReference type="InterPro" id="IPR048248">
    <property type="entry name" value="PUA_eIF2d-like"/>
</dbReference>
<keyword evidence="6" id="KW-0648">Protein biosynthesis</keyword>
<feature type="region of interest" description="Disordered" evidence="3">
    <location>
        <begin position="202"/>
        <end position="240"/>
    </location>
</feature>
<dbReference type="InterPro" id="IPR041366">
    <property type="entry name" value="Pre-PUA"/>
</dbReference>
<feature type="domain" description="DM2" evidence="5">
    <location>
        <begin position="398"/>
        <end position="489"/>
    </location>
</feature>